<evidence type="ECO:0000313" key="1">
    <source>
        <dbReference type="EMBL" id="AOZ69689.1"/>
    </source>
</evidence>
<reference evidence="1 2" key="1">
    <citation type="submission" date="2016-10" db="EMBL/GenBank/DDBJ databases">
        <title>Rhodobacter sp. LPB0142, isolated from sea water.</title>
        <authorList>
            <person name="Kim E."/>
            <person name="Yi H."/>
        </authorList>
    </citation>
    <scope>NUCLEOTIDE SEQUENCE [LARGE SCALE GENOMIC DNA]</scope>
    <source>
        <strain evidence="1 2">LPB0142</strain>
    </source>
</reference>
<accession>A0A1D9MD74</accession>
<dbReference type="EMBL" id="CP017781">
    <property type="protein sequence ID" value="AOZ69689.1"/>
    <property type="molecule type" value="Genomic_DNA"/>
</dbReference>
<sequence length="261" mass="28590">MSPILQNRLSFAPWHDPRTRRLPGVVPIEMADWLEVDDAYSAQMAERVRLIEGDRAAVLALAEAARPAAEELYDLVLGLLPGLGFEFAGGEVRRPDGVWVTLERADPLATLGRLVQEDFCLMEAGPEGHVLTGAVLCFPSGWRLAEKFGRPMMGIHVPVKAYTEEIGARVQRLLDGVQPGRPLMRGTAHFSDAPLHNPRGEAEDRALHGAAPFIRVERQGLVRLPESRAVAFSIHSYLVRPEALSPDQAASLAAFPIRASQ</sequence>
<organism evidence="1 2">
    <name type="scientific">Rhodobacter xanthinilyticus</name>
    <dbReference type="NCBI Taxonomy" id="1850250"/>
    <lineage>
        <taxon>Bacteria</taxon>
        <taxon>Pseudomonadati</taxon>
        <taxon>Pseudomonadota</taxon>
        <taxon>Alphaproteobacteria</taxon>
        <taxon>Rhodobacterales</taxon>
        <taxon>Rhodobacter group</taxon>
        <taxon>Rhodobacter</taxon>
    </lineage>
</organism>
<keyword evidence="2" id="KW-1185">Reference proteome</keyword>
<evidence type="ECO:0008006" key="3">
    <source>
        <dbReference type="Google" id="ProtNLM"/>
    </source>
</evidence>
<protein>
    <recommendedName>
        <fullName evidence="3">DUF3445 domain-containing protein</fullName>
    </recommendedName>
</protein>
<dbReference type="RefSeq" id="WP_068766722.1">
    <property type="nucleotide sequence ID" value="NZ_CP017781.1"/>
</dbReference>
<dbReference type="STRING" id="1850250.LPB142_10480"/>
<evidence type="ECO:0000313" key="2">
    <source>
        <dbReference type="Proteomes" id="UP000176562"/>
    </source>
</evidence>
<dbReference type="InterPro" id="IPR021848">
    <property type="entry name" value="HODM_asu-like"/>
</dbReference>
<name>A0A1D9MD74_9RHOB</name>
<dbReference type="KEGG" id="rhp:LPB142_10480"/>
<proteinExistence type="predicted"/>
<dbReference type="AlphaFoldDB" id="A0A1D9MD74"/>
<dbReference type="Proteomes" id="UP000176562">
    <property type="component" value="Chromosome"/>
</dbReference>
<dbReference type="Pfam" id="PF11927">
    <property type="entry name" value="HODM_asu-like"/>
    <property type="match status" value="1"/>
</dbReference>
<gene>
    <name evidence="1" type="ORF">LPB142_10480</name>
</gene>